<protein>
    <submittedName>
        <fullName evidence="2">Uncharacterized protein</fullName>
    </submittedName>
</protein>
<evidence type="ECO:0000256" key="1">
    <source>
        <dbReference type="SAM" id="SignalP"/>
    </source>
</evidence>
<accession>A0AAN7HGM8</accession>
<dbReference type="AlphaFoldDB" id="A0AAN7HGM8"/>
<evidence type="ECO:0000313" key="2">
    <source>
        <dbReference type="EMBL" id="KAK4242148.1"/>
    </source>
</evidence>
<dbReference type="Proteomes" id="UP001303760">
    <property type="component" value="Unassembled WGS sequence"/>
</dbReference>
<feature type="chain" id="PRO_5043007635" evidence="1">
    <location>
        <begin position="19"/>
        <end position="223"/>
    </location>
</feature>
<reference evidence="2" key="1">
    <citation type="journal article" date="2023" name="Mol. Phylogenet. Evol.">
        <title>Genome-scale phylogeny and comparative genomics of the fungal order Sordariales.</title>
        <authorList>
            <person name="Hensen N."/>
            <person name="Bonometti L."/>
            <person name="Westerberg I."/>
            <person name="Brannstrom I.O."/>
            <person name="Guillou S."/>
            <person name="Cros-Aarteil S."/>
            <person name="Calhoun S."/>
            <person name="Haridas S."/>
            <person name="Kuo A."/>
            <person name="Mondo S."/>
            <person name="Pangilinan J."/>
            <person name="Riley R."/>
            <person name="LaButti K."/>
            <person name="Andreopoulos B."/>
            <person name="Lipzen A."/>
            <person name="Chen C."/>
            <person name="Yan M."/>
            <person name="Daum C."/>
            <person name="Ng V."/>
            <person name="Clum A."/>
            <person name="Steindorff A."/>
            <person name="Ohm R.A."/>
            <person name="Martin F."/>
            <person name="Silar P."/>
            <person name="Natvig D.O."/>
            <person name="Lalanne C."/>
            <person name="Gautier V."/>
            <person name="Ament-Velasquez S.L."/>
            <person name="Kruys A."/>
            <person name="Hutchinson M.I."/>
            <person name="Powell A.J."/>
            <person name="Barry K."/>
            <person name="Miller A.N."/>
            <person name="Grigoriev I.V."/>
            <person name="Debuchy R."/>
            <person name="Gladieux P."/>
            <person name="Hiltunen Thoren M."/>
            <person name="Johannesson H."/>
        </authorList>
    </citation>
    <scope>NUCLEOTIDE SEQUENCE</scope>
    <source>
        <strain evidence="2">CBS 532.94</strain>
    </source>
</reference>
<evidence type="ECO:0000313" key="3">
    <source>
        <dbReference type="Proteomes" id="UP001303760"/>
    </source>
</evidence>
<proteinExistence type="predicted"/>
<gene>
    <name evidence="2" type="ORF">C8A03DRAFT_29733</name>
</gene>
<keyword evidence="3" id="KW-1185">Reference proteome</keyword>
<sequence>MVAHMVLAALTAAASCEAASVSENELWNMIRTNEGNETAFHTIYAPAWVSAADFRGTMDVLRTCVLTLFACIYTALHLNVPPETDFLSILITKTKWTVMVLLAPEIVLYMAADQLVQALRLRKELRKPQEHSVRVDKGFNFDLRYAFFVAMGGVRISPEGTAKFGYPAPGRESIEVARSTHLTPDGVLELARRDFWIYISPERIAAKSKADVLQKALVLLQVS</sequence>
<dbReference type="EMBL" id="MU860012">
    <property type="protein sequence ID" value="KAK4242148.1"/>
    <property type="molecule type" value="Genomic_DNA"/>
</dbReference>
<organism evidence="2 3">
    <name type="scientific">Achaetomium macrosporum</name>
    <dbReference type="NCBI Taxonomy" id="79813"/>
    <lineage>
        <taxon>Eukaryota</taxon>
        <taxon>Fungi</taxon>
        <taxon>Dikarya</taxon>
        <taxon>Ascomycota</taxon>
        <taxon>Pezizomycotina</taxon>
        <taxon>Sordariomycetes</taxon>
        <taxon>Sordariomycetidae</taxon>
        <taxon>Sordariales</taxon>
        <taxon>Chaetomiaceae</taxon>
        <taxon>Achaetomium</taxon>
    </lineage>
</organism>
<dbReference type="PANTHER" id="PTHR35043">
    <property type="entry name" value="TRANSCRIPTION FACTOR DOMAIN-CONTAINING PROTEIN"/>
    <property type="match status" value="1"/>
</dbReference>
<comment type="caution">
    <text evidence="2">The sequence shown here is derived from an EMBL/GenBank/DDBJ whole genome shotgun (WGS) entry which is preliminary data.</text>
</comment>
<name>A0AAN7HGM8_9PEZI</name>
<feature type="signal peptide" evidence="1">
    <location>
        <begin position="1"/>
        <end position="18"/>
    </location>
</feature>
<reference evidence="2" key="2">
    <citation type="submission" date="2023-05" db="EMBL/GenBank/DDBJ databases">
        <authorList>
            <consortium name="Lawrence Berkeley National Laboratory"/>
            <person name="Steindorff A."/>
            <person name="Hensen N."/>
            <person name="Bonometti L."/>
            <person name="Westerberg I."/>
            <person name="Brannstrom I.O."/>
            <person name="Guillou S."/>
            <person name="Cros-Aarteil S."/>
            <person name="Calhoun S."/>
            <person name="Haridas S."/>
            <person name="Kuo A."/>
            <person name="Mondo S."/>
            <person name="Pangilinan J."/>
            <person name="Riley R."/>
            <person name="Labutti K."/>
            <person name="Andreopoulos B."/>
            <person name="Lipzen A."/>
            <person name="Chen C."/>
            <person name="Yanf M."/>
            <person name="Daum C."/>
            <person name="Ng V."/>
            <person name="Clum A."/>
            <person name="Ohm R."/>
            <person name="Martin F."/>
            <person name="Silar P."/>
            <person name="Natvig D."/>
            <person name="Lalanne C."/>
            <person name="Gautier V."/>
            <person name="Ament-Velasquez S.L."/>
            <person name="Kruys A."/>
            <person name="Hutchinson M.I."/>
            <person name="Powell A.J."/>
            <person name="Barry K."/>
            <person name="Miller A.N."/>
            <person name="Grigoriev I.V."/>
            <person name="Debuchy R."/>
            <person name="Gladieux P."/>
            <person name="Thoren M.H."/>
            <person name="Johannesson H."/>
        </authorList>
    </citation>
    <scope>NUCLEOTIDE SEQUENCE</scope>
    <source>
        <strain evidence="2">CBS 532.94</strain>
    </source>
</reference>
<dbReference type="PANTHER" id="PTHR35043:SF7">
    <property type="entry name" value="TRANSCRIPTION FACTOR DOMAIN-CONTAINING PROTEIN"/>
    <property type="match status" value="1"/>
</dbReference>
<keyword evidence="1" id="KW-0732">Signal</keyword>